<evidence type="ECO:0000256" key="4">
    <source>
        <dbReference type="ARBA" id="ARBA00023136"/>
    </source>
</evidence>
<feature type="transmembrane region" description="Helical" evidence="7">
    <location>
        <begin position="124"/>
        <end position="147"/>
    </location>
</feature>
<evidence type="ECO:0000256" key="2">
    <source>
        <dbReference type="ARBA" id="ARBA00022692"/>
    </source>
</evidence>
<name>A0A6A7BEW1_9PLEO</name>
<keyword evidence="2 7" id="KW-0812">Transmembrane</keyword>
<feature type="transmembrane region" description="Helical" evidence="7">
    <location>
        <begin position="204"/>
        <end position="223"/>
    </location>
</feature>
<feature type="transmembrane region" description="Helical" evidence="7">
    <location>
        <begin position="47"/>
        <end position="68"/>
    </location>
</feature>
<dbReference type="PANTHER" id="PTHR33048:SF132">
    <property type="entry name" value="MEMBRANE PROTEIN, PUTATIVE (AFU_ORTHOLOGUE AFUA_6G07820)-RELATED"/>
    <property type="match status" value="1"/>
</dbReference>
<comment type="similarity">
    <text evidence="5">Belongs to the SAT4 family.</text>
</comment>
<gene>
    <name evidence="9" type="ORF">T440DRAFT_487680</name>
</gene>
<dbReference type="GO" id="GO:0016020">
    <property type="term" value="C:membrane"/>
    <property type="evidence" value="ECO:0007669"/>
    <property type="project" value="UniProtKB-SubCell"/>
</dbReference>
<evidence type="ECO:0000256" key="3">
    <source>
        <dbReference type="ARBA" id="ARBA00022989"/>
    </source>
</evidence>
<feature type="region of interest" description="Disordered" evidence="6">
    <location>
        <begin position="339"/>
        <end position="387"/>
    </location>
</feature>
<evidence type="ECO:0000256" key="5">
    <source>
        <dbReference type="ARBA" id="ARBA00038359"/>
    </source>
</evidence>
<evidence type="ECO:0000256" key="6">
    <source>
        <dbReference type="SAM" id="MobiDB-lite"/>
    </source>
</evidence>
<accession>A0A6A7BEW1</accession>
<protein>
    <recommendedName>
        <fullName evidence="8">Rhodopsin domain-containing protein</fullName>
    </recommendedName>
</protein>
<dbReference type="Proteomes" id="UP000799423">
    <property type="component" value="Unassembled WGS sequence"/>
</dbReference>
<feature type="domain" description="Rhodopsin" evidence="8">
    <location>
        <begin position="31"/>
        <end position="267"/>
    </location>
</feature>
<dbReference type="PANTHER" id="PTHR33048">
    <property type="entry name" value="PTH11-LIKE INTEGRAL MEMBRANE PROTEIN (AFU_ORTHOLOGUE AFUA_5G11245)"/>
    <property type="match status" value="1"/>
</dbReference>
<feature type="transmembrane region" description="Helical" evidence="7">
    <location>
        <begin position="14"/>
        <end position="35"/>
    </location>
</feature>
<dbReference type="InterPro" id="IPR052337">
    <property type="entry name" value="SAT4-like"/>
</dbReference>
<keyword evidence="10" id="KW-1185">Reference proteome</keyword>
<evidence type="ECO:0000259" key="8">
    <source>
        <dbReference type="Pfam" id="PF20684"/>
    </source>
</evidence>
<dbReference type="AlphaFoldDB" id="A0A6A7BEW1"/>
<sequence length="387" mass="42712">MAVDPSENARGRQAIDVSAAFTGIAFLVVGMRLYTRFFLVRCPGLEDYFIFLALLASIGLTACIGFQAKWGMGQHYDAIGPADTTKSLKAFWVSLIFYGLSLTLQKTSILLQYVRVFTISRFQIVCWVMIAFVNIYGVWTVFGNAFACIPVRAFWTKEPGAKCIDQFAMWFTNAGINILQDFMIILLPMPVIRSLNLGKRQKGALIGIFAVGGFVCVVSILRLPQLLLISNSTDPTYDNAPAATWSSVEANVGIICACLPLLRPLVTRCFPGIFTSQKHSTHTAPRAYSTIGTSRGIRHDLQSHHNAYAMNSKIRHCPGGEDEDGRDIQVVTDIRVQVEDDDGNVSGWRSDGEGKDWEELRGVKESRRASSTHSSTDTLVKDPGRAV</sequence>
<evidence type="ECO:0000313" key="10">
    <source>
        <dbReference type="Proteomes" id="UP000799423"/>
    </source>
</evidence>
<feature type="transmembrane region" description="Helical" evidence="7">
    <location>
        <begin position="88"/>
        <end position="104"/>
    </location>
</feature>
<evidence type="ECO:0000313" key="9">
    <source>
        <dbReference type="EMBL" id="KAF2853227.1"/>
    </source>
</evidence>
<dbReference type="EMBL" id="MU006296">
    <property type="protein sequence ID" value="KAF2853227.1"/>
    <property type="molecule type" value="Genomic_DNA"/>
</dbReference>
<dbReference type="InterPro" id="IPR049326">
    <property type="entry name" value="Rhodopsin_dom_fungi"/>
</dbReference>
<feature type="compositionally biased region" description="Basic and acidic residues" evidence="6">
    <location>
        <begin position="350"/>
        <end position="368"/>
    </location>
</feature>
<comment type="subcellular location">
    <subcellularLocation>
        <location evidence="1">Membrane</location>
        <topology evidence="1">Multi-pass membrane protein</topology>
    </subcellularLocation>
</comment>
<organism evidence="9 10">
    <name type="scientific">Plenodomus tracheiphilus IPT5</name>
    <dbReference type="NCBI Taxonomy" id="1408161"/>
    <lineage>
        <taxon>Eukaryota</taxon>
        <taxon>Fungi</taxon>
        <taxon>Dikarya</taxon>
        <taxon>Ascomycota</taxon>
        <taxon>Pezizomycotina</taxon>
        <taxon>Dothideomycetes</taxon>
        <taxon>Pleosporomycetidae</taxon>
        <taxon>Pleosporales</taxon>
        <taxon>Pleosporineae</taxon>
        <taxon>Leptosphaeriaceae</taxon>
        <taxon>Plenodomus</taxon>
    </lineage>
</organism>
<dbReference type="Pfam" id="PF20684">
    <property type="entry name" value="Fung_rhodopsin"/>
    <property type="match status" value="1"/>
</dbReference>
<keyword evidence="3 7" id="KW-1133">Transmembrane helix</keyword>
<feature type="transmembrane region" description="Helical" evidence="7">
    <location>
        <begin position="167"/>
        <end position="192"/>
    </location>
</feature>
<keyword evidence="4 7" id="KW-0472">Membrane</keyword>
<feature type="compositionally biased region" description="Polar residues" evidence="6">
    <location>
        <begin position="369"/>
        <end position="378"/>
    </location>
</feature>
<dbReference type="OrthoDB" id="444631at2759"/>
<evidence type="ECO:0000256" key="7">
    <source>
        <dbReference type="SAM" id="Phobius"/>
    </source>
</evidence>
<reference evidence="9" key="1">
    <citation type="submission" date="2020-01" db="EMBL/GenBank/DDBJ databases">
        <authorList>
            <consortium name="DOE Joint Genome Institute"/>
            <person name="Haridas S."/>
            <person name="Albert R."/>
            <person name="Binder M."/>
            <person name="Bloem J."/>
            <person name="Labutti K."/>
            <person name="Salamov A."/>
            <person name="Andreopoulos B."/>
            <person name="Baker S.E."/>
            <person name="Barry K."/>
            <person name="Bills G."/>
            <person name="Bluhm B.H."/>
            <person name="Cannon C."/>
            <person name="Castanera R."/>
            <person name="Culley D.E."/>
            <person name="Daum C."/>
            <person name="Ezra D."/>
            <person name="Gonzalez J.B."/>
            <person name="Henrissat B."/>
            <person name="Kuo A."/>
            <person name="Liang C."/>
            <person name="Lipzen A."/>
            <person name="Lutzoni F."/>
            <person name="Magnuson J."/>
            <person name="Mondo S."/>
            <person name="Nolan M."/>
            <person name="Ohm R."/>
            <person name="Pangilinan J."/>
            <person name="Park H.-J."/>
            <person name="Ramirez L."/>
            <person name="Alfaro M."/>
            <person name="Sun H."/>
            <person name="Tritt A."/>
            <person name="Yoshinaga Y."/>
            <person name="Zwiers L.-H."/>
            <person name="Turgeon B.G."/>
            <person name="Goodwin S.B."/>
            <person name="Spatafora J.W."/>
            <person name="Crous P.W."/>
            <person name="Grigoriev I.V."/>
        </authorList>
    </citation>
    <scope>NUCLEOTIDE SEQUENCE</scope>
    <source>
        <strain evidence="9">IPT5</strain>
    </source>
</reference>
<proteinExistence type="inferred from homology"/>
<evidence type="ECO:0000256" key="1">
    <source>
        <dbReference type="ARBA" id="ARBA00004141"/>
    </source>
</evidence>